<dbReference type="NCBIfam" id="TIGR00054">
    <property type="entry name" value="RIP metalloprotease RseP"/>
    <property type="match status" value="1"/>
</dbReference>
<dbReference type="Pfam" id="PF02163">
    <property type="entry name" value="Peptidase_M50"/>
    <property type="match status" value="1"/>
</dbReference>
<evidence type="ECO:0000256" key="9">
    <source>
        <dbReference type="ARBA" id="ARBA00023049"/>
    </source>
</evidence>
<dbReference type="SUPFAM" id="SSF50156">
    <property type="entry name" value="PDZ domain-like"/>
    <property type="match status" value="1"/>
</dbReference>
<comment type="similarity">
    <text evidence="3 11">Belongs to the peptidase M50B family.</text>
</comment>
<name>A0A1E5H2U1_9ENTE</name>
<dbReference type="Proteomes" id="UP000094764">
    <property type="component" value="Unassembled WGS sequence"/>
</dbReference>
<dbReference type="InterPro" id="IPR001478">
    <property type="entry name" value="PDZ"/>
</dbReference>
<dbReference type="OrthoDB" id="9782003at2"/>
<evidence type="ECO:0000256" key="6">
    <source>
        <dbReference type="ARBA" id="ARBA00022801"/>
    </source>
</evidence>
<comment type="caution">
    <text evidence="13">The sequence shown here is derived from an EMBL/GenBank/DDBJ whole genome shotgun (WGS) entry which is preliminary data.</text>
</comment>
<dbReference type="Gene3D" id="2.30.42.10">
    <property type="match status" value="1"/>
</dbReference>
<dbReference type="EMBL" id="MIKB01000001">
    <property type="protein sequence ID" value="OEG19125.1"/>
    <property type="molecule type" value="Genomic_DNA"/>
</dbReference>
<dbReference type="PANTHER" id="PTHR42837">
    <property type="entry name" value="REGULATOR OF SIGMA-E PROTEASE RSEP"/>
    <property type="match status" value="1"/>
</dbReference>
<keyword evidence="5 11" id="KW-0812">Transmembrane</keyword>
<dbReference type="GO" id="GO:0004222">
    <property type="term" value="F:metalloendopeptidase activity"/>
    <property type="evidence" value="ECO:0007669"/>
    <property type="project" value="InterPro"/>
</dbReference>
<dbReference type="GO" id="GO:0016020">
    <property type="term" value="C:membrane"/>
    <property type="evidence" value="ECO:0007669"/>
    <property type="project" value="UniProtKB-SubCell"/>
</dbReference>
<feature type="transmembrane region" description="Helical" evidence="11">
    <location>
        <begin position="6"/>
        <end position="25"/>
    </location>
</feature>
<feature type="transmembrane region" description="Helical" evidence="11">
    <location>
        <begin position="395"/>
        <end position="414"/>
    </location>
</feature>
<feature type="transmembrane region" description="Helical" evidence="11">
    <location>
        <begin position="176"/>
        <end position="196"/>
    </location>
</feature>
<evidence type="ECO:0000256" key="2">
    <source>
        <dbReference type="ARBA" id="ARBA00004141"/>
    </source>
</evidence>
<evidence type="ECO:0000256" key="3">
    <source>
        <dbReference type="ARBA" id="ARBA00007931"/>
    </source>
</evidence>
<keyword evidence="7 11" id="KW-0862">Zinc</keyword>
<dbReference type="EC" id="3.4.24.-" evidence="11"/>
<dbReference type="InterPro" id="IPR036034">
    <property type="entry name" value="PDZ_sf"/>
</dbReference>
<keyword evidence="9 11" id="KW-0482">Metalloprotease</keyword>
<dbReference type="SMART" id="SM00228">
    <property type="entry name" value="PDZ"/>
    <property type="match status" value="1"/>
</dbReference>
<dbReference type="Pfam" id="PF17820">
    <property type="entry name" value="PDZ_6"/>
    <property type="match status" value="1"/>
</dbReference>
<gene>
    <name evidence="13" type="ORF">BCR23_00075</name>
</gene>
<dbReference type="AlphaFoldDB" id="A0A1E5H2U1"/>
<evidence type="ECO:0000259" key="12">
    <source>
        <dbReference type="SMART" id="SM00228"/>
    </source>
</evidence>
<keyword evidence="10 11" id="KW-0472">Membrane</keyword>
<keyword evidence="8 11" id="KW-1133">Transmembrane helix</keyword>
<reference evidence="14" key="1">
    <citation type="submission" date="2016-09" db="EMBL/GenBank/DDBJ databases">
        <authorList>
            <person name="Gulvik C.A."/>
        </authorList>
    </citation>
    <scope>NUCLEOTIDE SEQUENCE [LARGE SCALE GENOMIC DNA]</scope>
    <source>
        <strain evidence="14">LMG 26306</strain>
    </source>
</reference>
<dbReference type="InterPro" id="IPR008915">
    <property type="entry name" value="Peptidase_M50"/>
</dbReference>
<dbReference type="RefSeq" id="WP_069633468.1">
    <property type="nucleotide sequence ID" value="NZ_JXKZ01000001.1"/>
</dbReference>
<evidence type="ECO:0000313" key="14">
    <source>
        <dbReference type="Proteomes" id="UP000094764"/>
    </source>
</evidence>
<protein>
    <recommendedName>
        <fullName evidence="11">Zinc metalloprotease</fullName>
        <ecNumber evidence="11">3.4.24.-</ecNumber>
    </recommendedName>
</protein>
<dbReference type="GO" id="GO:0046872">
    <property type="term" value="F:metal ion binding"/>
    <property type="evidence" value="ECO:0007669"/>
    <property type="project" value="UniProtKB-KW"/>
</dbReference>
<evidence type="ECO:0000256" key="1">
    <source>
        <dbReference type="ARBA" id="ARBA00001947"/>
    </source>
</evidence>
<dbReference type="GO" id="GO:0006508">
    <property type="term" value="P:proteolysis"/>
    <property type="evidence" value="ECO:0007669"/>
    <property type="project" value="UniProtKB-KW"/>
</dbReference>
<dbReference type="InterPro" id="IPR041489">
    <property type="entry name" value="PDZ_6"/>
</dbReference>
<evidence type="ECO:0000256" key="4">
    <source>
        <dbReference type="ARBA" id="ARBA00022670"/>
    </source>
</evidence>
<accession>A0A1E5H2U1</accession>
<evidence type="ECO:0000256" key="11">
    <source>
        <dbReference type="RuleBase" id="RU362031"/>
    </source>
</evidence>
<keyword evidence="4 13" id="KW-0645">Protease</keyword>
<proteinExistence type="inferred from homology"/>
<evidence type="ECO:0000256" key="10">
    <source>
        <dbReference type="ARBA" id="ARBA00023136"/>
    </source>
</evidence>
<evidence type="ECO:0000256" key="8">
    <source>
        <dbReference type="ARBA" id="ARBA00022989"/>
    </source>
</evidence>
<sequence length="423" mass="46384">MKTIITFIIVFGILVLVHEFGHFFFAKRSGILVREFAIGMGPKIFAHQGKDGTAYTIRILPIGGYVRMAGMGEDETELAPGMTLSVELNEQEEVVKINTSKKIQLTNSVPMEMLEADLEKDLFIKGYVNGDESQEITYKVNHDATIIEQDGTEVRIAPIDVQFQSAKLWQRMLTNFAGPMNNFILAFVLFTVYVFMQGGVTYTNTNLIGGVQADSPAEKASLKADDKIVSIDGQSVANWEGFTKIIQESPDKELNLLVESGGKTREVDITPKSQKSGKKEIGVIGILPPKKTGLSDKLLGGVQTTLDSSMQIFKALKSLFTGFSLDKLGGPVMMFQMSSEASKAGLNTVILLMAMLSVNLGIINLLPIPALDGGKIVLNILEGLRGKPLSQEKEGVLTLIGFGFIMLLMVLVTWNDIQRFFFN</sequence>
<evidence type="ECO:0000256" key="7">
    <source>
        <dbReference type="ARBA" id="ARBA00022833"/>
    </source>
</evidence>
<dbReference type="STRING" id="903983.BCR23_00075"/>
<dbReference type="PANTHER" id="PTHR42837:SF2">
    <property type="entry name" value="MEMBRANE METALLOPROTEASE ARASP2, CHLOROPLASTIC-RELATED"/>
    <property type="match status" value="1"/>
</dbReference>
<keyword evidence="6 11" id="KW-0378">Hydrolase</keyword>
<feature type="transmembrane region" description="Helical" evidence="11">
    <location>
        <begin position="344"/>
        <end position="366"/>
    </location>
</feature>
<evidence type="ECO:0000313" key="13">
    <source>
        <dbReference type="EMBL" id="OEG19125.1"/>
    </source>
</evidence>
<evidence type="ECO:0000256" key="5">
    <source>
        <dbReference type="ARBA" id="ARBA00022692"/>
    </source>
</evidence>
<dbReference type="InterPro" id="IPR004387">
    <property type="entry name" value="Pept_M50_Zn"/>
</dbReference>
<keyword evidence="14" id="KW-1185">Reference proteome</keyword>
<feature type="domain" description="PDZ" evidence="12">
    <location>
        <begin position="190"/>
        <end position="262"/>
    </location>
</feature>
<comment type="subcellular location">
    <subcellularLocation>
        <location evidence="2">Membrane</location>
        <topology evidence="2">Multi-pass membrane protein</topology>
    </subcellularLocation>
</comment>
<comment type="cofactor">
    <cofactor evidence="1 11">
        <name>Zn(2+)</name>
        <dbReference type="ChEBI" id="CHEBI:29105"/>
    </cofactor>
</comment>
<keyword evidence="11" id="KW-0479">Metal-binding</keyword>
<dbReference type="CDD" id="cd23081">
    <property type="entry name" value="cpPDZ_EcRseP-like"/>
    <property type="match status" value="1"/>
</dbReference>
<organism evidence="13 14">
    <name type="scientific">Enterococcus quebecensis</name>
    <dbReference type="NCBI Taxonomy" id="903983"/>
    <lineage>
        <taxon>Bacteria</taxon>
        <taxon>Bacillati</taxon>
        <taxon>Bacillota</taxon>
        <taxon>Bacilli</taxon>
        <taxon>Lactobacillales</taxon>
        <taxon>Enterococcaceae</taxon>
        <taxon>Enterococcus</taxon>
    </lineage>
</organism>
<dbReference type="CDD" id="cd06163">
    <property type="entry name" value="S2P-M50_PDZ_RseP-like"/>
    <property type="match status" value="1"/>
</dbReference>